<dbReference type="AlphaFoldDB" id="A0A0C2T0W6"/>
<dbReference type="EMBL" id="KN818305">
    <property type="protein sequence ID" value="KIL60054.1"/>
    <property type="molecule type" value="Genomic_DNA"/>
</dbReference>
<dbReference type="FunCoup" id="A0A0C2T0W6">
    <property type="interactions" value="627"/>
</dbReference>
<evidence type="ECO:0000313" key="5">
    <source>
        <dbReference type="Proteomes" id="UP000054549"/>
    </source>
</evidence>
<dbReference type="InterPro" id="IPR012989">
    <property type="entry name" value="SEP_domain"/>
</dbReference>
<dbReference type="GO" id="GO:0061025">
    <property type="term" value="P:membrane fusion"/>
    <property type="evidence" value="ECO:0007669"/>
    <property type="project" value="TreeGrafter"/>
</dbReference>
<keyword evidence="5" id="KW-1185">Reference proteome</keyword>
<dbReference type="SMART" id="SM00166">
    <property type="entry name" value="UBX"/>
    <property type="match status" value="1"/>
</dbReference>
<sequence>MNTPSLASGGPSSSAAPGDDEDENDDADRGESWFAGGERSGISVETPGRSRAVPGGDMVRELLRRAAEAGPPPPPPGSSPRSNVFTGGGHRLGSDEEPGGYIPDPSAPQTSQATAIRHLTFWRDGFTVEDGELLRYDDPANAQLLTEINSGIAPPSVLNVNPGQPVELRVAKRTNDDYVPPRSHTTAFGGAGHRLGAPVPNIGSAGSSQQSAMPGSFPSPSTTQNTVRQPESLTTRFEVDQTKPMTSIQLRLADGTRMVCRMNLTHTIQDIRNFINASHPENLARPYTIGTTFPNRTLDNNSTTIEAAGLANSVVVQRWV</sequence>
<dbReference type="PANTHER" id="PTHR23333:SF20">
    <property type="entry name" value="NSFL1 COFACTOR P47"/>
    <property type="match status" value="1"/>
</dbReference>
<dbReference type="CDD" id="cd01770">
    <property type="entry name" value="UBX_UBXN2"/>
    <property type="match status" value="1"/>
</dbReference>
<evidence type="ECO:0000313" key="4">
    <source>
        <dbReference type="EMBL" id="KIL60054.1"/>
    </source>
</evidence>
<dbReference type="SUPFAM" id="SSF102848">
    <property type="entry name" value="NSFL1 (p97 ATPase) cofactor p47, SEP domain"/>
    <property type="match status" value="1"/>
</dbReference>
<dbReference type="PROSITE" id="PS51399">
    <property type="entry name" value="SEP"/>
    <property type="match status" value="1"/>
</dbReference>
<proteinExistence type="predicted"/>
<dbReference type="FunFam" id="3.30.420.210:FF:000002">
    <property type="entry name" value="UBX domain-containing protein 1"/>
    <property type="match status" value="1"/>
</dbReference>
<protein>
    <recommendedName>
        <fullName evidence="6">SEP-domain-containing protein</fullName>
    </recommendedName>
</protein>
<dbReference type="PROSITE" id="PS50033">
    <property type="entry name" value="UBX"/>
    <property type="match status" value="1"/>
</dbReference>
<feature type="domain" description="UBX" evidence="2">
    <location>
        <begin position="241"/>
        <end position="318"/>
    </location>
</feature>
<dbReference type="Gene3D" id="3.30.420.210">
    <property type="entry name" value="SEP domain"/>
    <property type="match status" value="1"/>
</dbReference>
<feature type="region of interest" description="Disordered" evidence="1">
    <location>
        <begin position="176"/>
        <end position="230"/>
    </location>
</feature>
<dbReference type="SMART" id="SM00553">
    <property type="entry name" value="SEP"/>
    <property type="match status" value="1"/>
</dbReference>
<dbReference type="HOGENOM" id="CLU_029402_4_1_1"/>
<feature type="compositionally biased region" description="Low complexity" evidence="1">
    <location>
        <begin position="1"/>
        <end position="17"/>
    </location>
</feature>
<feature type="domain" description="SEP" evidence="3">
    <location>
        <begin position="114"/>
        <end position="179"/>
    </location>
</feature>
<reference evidence="4 5" key="1">
    <citation type="submission" date="2014-04" db="EMBL/GenBank/DDBJ databases">
        <title>Evolutionary Origins and Diversification of the Mycorrhizal Mutualists.</title>
        <authorList>
            <consortium name="DOE Joint Genome Institute"/>
            <consortium name="Mycorrhizal Genomics Consortium"/>
            <person name="Kohler A."/>
            <person name="Kuo A."/>
            <person name="Nagy L.G."/>
            <person name="Floudas D."/>
            <person name="Copeland A."/>
            <person name="Barry K.W."/>
            <person name="Cichocki N."/>
            <person name="Veneault-Fourrey C."/>
            <person name="LaButti K."/>
            <person name="Lindquist E.A."/>
            <person name="Lipzen A."/>
            <person name="Lundell T."/>
            <person name="Morin E."/>
            <person name="Murat C."/>
            <person name="Riley R."/>
            <person name="Ohm R."/>
            <person name="Sun H."/>
            <person name="Tunlid A."/>
            <person name="Henrissat B."/>
            <person name="Grigoriev I.V."/>
            <person name="Hibbett D.S."/>
            <person name="Martin F."/>
        </authorList>
    </citation>
    <scope>NUCLEOTIDE SEQUENCE [LARGE SCALE GENOMIC DNA]</scope>
    <source>
        <strain evidence="4 5">Koide BX008</strain>
    </source>
</reference>
<dbReference type="GO" id="GO:0043130">
    <property type="term" value="F:ubiquitin binding"/>
    <property type="evidence" value="ECO:0007669"/>
    <property type="project" value="TreeGrafter"/>
</dbReference>
<dbReference type="InterPro" id="IPR036241">
    <property type="entry name" value="NSFL1C_SEP_dom_sf"/>
</dbReference>
<dbReference type="GO" id="GO:0031468">
    <property type="term" value="P:nuclear membrane reassembly"/>
    <property type="evidence" value="ECO:0007669"/>
    <property type="project" value="TreeGrafter"/>
</dbReference>
<dbReference type="Gene3D" id="3.10.20.90">
    <property type="entry name" value="Phosphatidylinositol 3-kinase Catalytic Subunit, Chain A, domain 1"/>
    <property type="match status" value="1"/>
</dbReference>
<dbReference type="GO" id="GO:0007030">
    <property type="term" value="P:Golgi organization"/>
    <property type="evidence" value="ECO:0007669"/>
    <property type="project" value="TreeGrafter"/>
</dbReference>
<dbReference type="GO" id="GO:0043161">
    <property type="term" value="P:proteasome-mediated ubiquitin-dependent protein catabolic process"/>
    <property type="evidence" value="ECO:0007669"/>
    <property type="project" value="TreeGrafter"/>
</dbReference>
<evidence type="ECO:0008006" key="6">
    <source>
        <dbReference type="Google" id="ProtNLM"/>
    </source>
</evidence>
<name>A0A0C2T0W6_AMAMK</name>
<feature type="compositionally biased region" description="Basic and acidic residues" evidence="1">
    <location>
        <begin position="58"/>
        <end position="67"/>
    </location>
</feature>
<evidence type="ECO:0000256" key="1">
    <source>
        <dbReference type="SAM" id="MobiDB-lite"/>
    </source>
</evidence>
<feature type="compositionally biased region" description="Polar residues" evidence="1">
    <location>
        <begin position="204"/>
        <end position="230"/>
    </location>
</feature>
<evidence type="ECO:0000259" key="2">
    <source>
        <dbReference type="PROSITE" id="PS50033"/>
    </source>
</evidence>
<organism evidence="4 5">
    <name type="scientific">Amanita muscaria (strain Koide BX008)</name>
    <dbReference type="NCBI Taxonomy" id="946122"/>
    <lineage>
        <taxon>Eukaryota</taxon>
        <taxon>Fungi</taxon>
        <taxon>Dikarya</taxon>
        <taxon>Basidiomycota</taxon>
        <taxon>Agaricomycotina</taxon>
        <taxon>Agaricomycetes</taxon>
        <taxon>Agaricomycetidae</taxon>
        <taxon>Agaricales</taxon>
        <taxon>Pluteineae</taxon>
        <taxon>Amanitaceae</taxon>
        <taxon>Amanita</taxon>
    </lineage>
</organism>
<feature type="region of interest" description="Disordered" evidence="1">
    <location>
        <begin position="1"/>
        <end position="111"/>
    </location>
</feature>
<dbReference type="Pfam" id="PF00789">
    <property type="entry name" value="UBX"/>
    <property type="match status" value="1"/>
</dbReference>
<dbReference type="Pfam" id="PF08059">
    <property type="entry name" value="SEP"/>
    <property type="match status" value="1"/>
</dbReference>
<dbReference type="InterPro" id="IPR001012">
    <property type="entry name" value="UBX_dom"/>
</dbReference>
<dbReference type="InParanoid" id="A0A0C2T0W6"/>
<dbReference type="Proteomes" id="UP000054549">
    <property type="component" value="Unassembled WGS sequence"/>
</dbReference>
<dbReference type="OrthoDB" id="25887at2759"/>
<gene>
    <name evidence="4" type="ORF">M378DRAFT_168568</name>
</gene>
<feature type="compositionally biased region" description="Acidic residues" evidence="1">
    <location>
        <begin position="18"/>
        <end position="28"/>
    </location>
</feature>
<accession>A0A0C2T0W6</accession>
<dbReference type="STRING" id="946122.A0A0C2T0W6"/>
<dbReference type="GO" id="GO:0005634">
    <property type="term" value="C:nucleus"/>
    <property type="evidence" value="ECO:0007669"/>
    <property type="project" value="TreeGrafter"/>
</dbReference>
<dbReference type="GO" id="GO:0000045">
    <property type="term" value="P:autophagosome assembly"/>
    <property type="evidence" value="ECO:0007669"/>
    <property type="project" value="TreeGrafter"/>
</dbReference>
<dbReference type="PANTHER" id="PTHR23333">
    <property type="entry name" value="UBX DOMAIN CONTAINING PROTEIN"/>
    <property type="match status" value="1"/>
</dbReference>
<dbReference type="SUPFAM" id="SSF54236">
    <property type="entry name" value="Ubiquitin-like"/>
    <property type="match status" value="1"/>
</dbReference>
<dbReference type="InterPro" id="IPR029071">
    <property type="entry name" value="Ubiquitin-like_domsf"/>
</dbReference>
<evidence type="ECO:0000259" key="3">
    <source>
        <dbReference type="PROSITE" id="PS51399"/>
    </source>
</evidence>
<dbReference type="GO" id="GO:0005829">
    <property type="term" value="C:cytosol"/>
    <property type="evidence" value="ECO:0007669"/>
    <property type="project" value="TreeGrafter"/>
</dbReference>